<protein>
    <recommendedName>
        <fullName evidence="11">Major facilitator superfamily (MFS) profile domain-containing protein</fullName>
    </recommendedName>
</protein>
<accession>A0A0L0FLE9</accession>
<comment type="similarity">
    <text evidence="2 6">Belongs to the major facilitator superfamily. Proton-dependent oligopeptide transporter (POT/PTR) (TC 2.A.17) family.</text>
</comment>
<keyword evidence="6" id="KW-0813">Transport</keyword>
<comment type="subcellular location">
    <subcellularLocation>
        <location evidence="1 6">Membrane</location>
        <topology evidence="1 6">Multi-pass membrane protein</topology>
    </subcellularLocation>
</comment>
<dbReference type="AlphaFoldDB" id="A0A0L0FLE9"/>
<feature type="transmembrane region" description="Helical" evidence="8">
    <location>
        <begin position="360"/>
        <end position="377"/>
    </location>
</feature>
<dbReference type="GO" id="GO:0016020">
    <property type="term" value="C:membrane"/>
    <property type="evidence" value="ECO:0007669"/>
    <property type="project" value="UniProtKB-SubCell"/>
</dbReference>
<evidence type="ECO:0000313" key="10">
    <source>
        <dbReference type="Proteomes" id="UP000054560"/>
    </source>
</evidence>
<gene>
    <name evidence="9" type="ORF">SARC_10224</name>
</gene>
<evidence type="ECO:0000256" key="5">
    <source>
        <dbReference type="ARBA" id="ARBA00023136"/>
    </source>
</evidence>
<feature type="transmembrane region" description="Helical" evidence="8">
    <location>
        <begin position="555"/>
        <end position="574"/>
    </location>
</feature>
<feature type="region of interest" description="Disordered" evidence="7">
    <location>
        <begin position="1"/>
        <end position="22"/>
    </location>
</feature>
<dbReference type="PANTHER" id="PTHR11654">
    <property type="entry name" value="OLIGOPEPTIDE TRANSPORTER-RELATED"/>
    <property type="match status" value="1"/>
</dbReference>
<dbReference type="Proteomes" id="UP000054560">
    <property type="component" value="Unassembled WGS sequence"/>
</dbReference>
<proteinExistence type="inferred from homology"/>
<dbReference type="EMBL" id="KQ242771">
    <property type="protein sequence ID" value="KNC77316.1"/>
    <property type="molecule type" value="Genomic_DNA"/>
</dbReference>
<keyword evidence="5 8" id="KW-0472">Membrane</keyword>
<dbReference type="eggNOG" id="KOG1237">
    <property type="taxonomic scope" value="Eukaryota"/>
</dbReference>
<dbReference type="InterPro" id="IPR018456">
    <property type="entry name" value="PTR2_symporter_CS"/>
</dbReference>
<dbReference type="InterPro" id="IPR000109">
    <property type="entry name" value="POT_fam"/>
</dbReference>
<evidence type="ECO:0000256" key="4">
    <source>
        <dbReference type="ARBA" id="ARBA00022989"/>
    </source>
</evidence>
<feature type="compositionally biased region" description="Basic and acidic residues" evidence="7">
    <location>
        <begin position="1"/>
        <end position="11"/>
    </location>
</feature>
<name>A0A0L0FLE9_9EUKA</name>
<evidence type="ECO:0000256" key="6">
    <source>
        <dbReference type="RuleBase" id="RU003755"/>
    </source>
</evidence>
<feature type="transmembrane region" description="Helical" evidence="8">
    <location>
        <begin position="197"/>
        <end position="220"/>
    </location>
</feature>
<feature type="transmembrane region" description="Helical" evidence="8">
    <location>
        <begin position="276"/>
        <end position="297"/>
    </location>
</feature>
<keyword evidence="3 6" id="KW-0812">Transmembrane</keyword>
<dbReference type="GO" id="GO:0006857">
    <property type="term" value="P:oligopeptide transport"/>
    <property type="evidence" value="ECO:0007669"/>
    <property type="project" value="InterPro"/>
</dbReference>
<keyword evidence="4 8" id="KW-1133">Transmembrane helix</keyword>
<evidence type="ECO:0000256" key="8">
    <source>
        <dbReference type="SAM" id="Phobius"/>
    </source>
</evidence>
<evidence type="ECO:0000256" key="7">
    <source>
        <dbReference type="SAM" id="MobiDB-lite"/>
    </source>
</evidence>
<dbReference type="PROSITE" id="PS01022">
    <property type="entry name" value="PTR2_1"/>
    <property type="match status" value="1"/>
</dbReference>
<evidence type="ECO:0000256" key="3">
    <source>
        <dbReference type="ARBA" id="ARBA00022692"/>
    </source>
</evidence>
<feature type="transmembrane region" description="Helical" evidence="8">
    <location>
        <begin position="439"/>
        <end position="461"/>
    </location>
</feature>
<dbReference type="OrthoDB" id="8904098at2759"/>
<dbReference type="SUPFAM" id="SSF103473">
    <property type="entry name" value="MFS general substrate transporter"/>
    <property type="match status" value="2"/>
</dbReference>
<organism evidence="9 10">
    <name type="scientific">Sphaeroforma arctica JP610</name>
    <dbReference type="NCBI Taxonomy" id="667725"/>
    <lineage>
        <taxon>Eukaryota</taxon>
        <taxon>Ichthyosporea</taxon>
        <taxon>Ichthyophonida</taxon>
        <taxon>Sphaeroforma</taxon>
    </lineage>
</organism>
<feature type="transmembrane region" description="Helical" evidence="8">
    <location>
        <begin position="519"/>
        <end position="543"/>
    </location>
</feature>
<sequence>MATLDEKKGYQEDDTGTSTAELVLDDDDEVESEFDESYTASIRDINLAAWMVFTVELGERLSFYSTKNVYLTFTQEMLGMSSANYNLLMNFNSAMNYGVFLLMGGYLADSYMGNFKVIAYLAPVYLVGKAILWMTAIPGLSFDHYPYEPTWGEWGFYISITIMGVGAGFIKPCISVFAAEQLRGKDGSDAHPKLVELVYQAFYFCINVGAFIGQFISPILVSEIEQLKMTCGTDAYLKAECQDLCYGGDFCLGTAYPPVELQSVCCYGGNKGTGYWIAWGFTLFLFCGAFVVFYVGAYKPGYVKVPPQGSALTPFYRTMKAAKRNKVAPEDCDMSGPISWANRAKSEPGMDYHEVDKVRLVLHACKPFVFYLLFWWANLSPQDYMASMCLKGFYEVGFIDCNQVSNANALAILIGLPACVFLFYPMLRKMGFSLKPMHKATFGMFIVAVPWMFLLGFYYYMISVGTFTGTDVTSWVDDTPATDSRMNILWLAIPYGMTGLSEIFLNVPLMELAYSQTPVGYKGITMAITLMSNFFGYVIPGFIVNPFFTAQNQVIYYWVTLVLIILQIGWMIYFSMHYVNGRDLCPELYDAKIDDDDVEITSTHKDSLKQ</sequence>
<feature type="transmembrane region" description="Helical" evidence="8">
    <location>
        <begin position="407"/>
        <end position="427"/>
    </location>
</feature>
<feature type="transmembrane region" description="Helical" evidence="8">
    <location>
        <begin position="488"/>
        <end position="507"/>
    </location>
</feature>
<dbReference type="InterPro" id="IPR036259">
    <property type="entry name" value="MFS_trans_sf"/>
</dbReference>
<dbReference type="GeneID" id="25910728"/>
<evidence type="ECO:0000256" key="2">
    <source>
        <dbReference type="ARBA" id="ARBA00005982"/>
    </source>
</evidence>
<dbReference type="Pfam" id="PF00854">
    <property type="entry name" value="PTR2"/>
    <property type="match status" value="1"/>
</dbReference>
<dbReference type="RefSeq" id="XP_014151218.1">
    <property type="nucleotide sequence ID" value="XM_014295743.1"/>
</dbReference>
<evidence type="ECO:0000256" key="1">
    <source>
        <dbReference type="ARBA" id="ARBA00004141"/>
    </source>
</evidence>
<dbReference type="PROSITE" id="PS01023">
    <property type="entry name" value="PTR2_2"/>
    <property type="match status" value="1"/>
</dbReference>
<reference evidence="9 10" key="1">
    <citation type="submission" date="2011-02" db="EMBL/GenBank/DDBJ databases">
        <title>The Genome Sequence of Sphaeroforma arctica JP610.</title>
        <authorList>
            <consortium name="The Broad Institute Genome Sequencing Platform"/>
            <person name="Russ C."/>
            <person name="Cuomo C."/>
            <person name="Young S.K."/>
            <person name="Zeng Q."/>
            <person name="Gargeya S."/>
            <person name="Alvarado L."/>
            <person name="Berlin A."/>
            <person name="Chapman S.B."/>
            <person name="Chen Z."/>
            <person name="Freedman E."/>
            <person name="Gellesch M."/>
            <person name="Goldberg J."/>
            <person name="Griggs A."/>
            <person name="Gujja S."/>
            <person name="Heilman E."/>
            <person name="Heiman D."/>
            <person name="Howarth C."/>
            <person name="Mehta T."/>
            <person name="Neiman D."/>
            <person name="Pearson M."/>
            <person name="Roberts A."/>
            <person name="Saif S."/>
            <person name="Shea T."/>
            <person name="Shenoy N."/>
            <person name="Sisk P."/>
            <person name="Stolte C."/>
            <person name="Sykes S."/>
            <person name="White J."/>
            <person name="Yandava C."/>
            <person name="Burger G."/>
            <person name="Gray M.W."/>
            <person name="Holland P.W.H."/>
            <person name="King N."/>
            <person name="Lang F.B.F."/>
            <person name="Roger A.J."/>
            <person name="Ruiz-Trillo I."/>
            <person name="Haas B."/>
            <person name="Nusbaum C."/>
            <person name="Birren B."/>
        </authorList>
    </citation>
    <scope>NUCLEOTIDE SEQUENCE [LARGE SCALE GENOMIC DNA]</scope>
    <source>
        <strain evidence="9 10">JP610</strain>
    </source>
</reference>
<dbReference type="Gene3D" id="1.20.1250.20">
    <property type="entry name" value="MFS general substrate transporter like domains"/>
    <property type="match status" value="1"/>
</dbReference>
<feature type="transmembrane region" description="Helical" evidence="8">
    <location>
        <begin position="120"/>
        <end position="142"/>
    </location>
</feature>
<evidence type="ECO:0008006" key="11">
    <source>
        <dbReference type="Google" id="ProtNLM"/>
    </source>
</evidence>
<evidence type="ECO:0000313" key="9">
    <source>
        <dbReference type="EMBL" id="KNC77316.1"/>
    </source>
</evidence>
<dbReference type="GO" id="GO:0022857">
    <property type="term" value="F:transmembrane transporter activity"/>
    <property type="evidence" value="ECO:0007669"/>
    <property type="project" value="InterPro"/>
</dbReference>
<feature type="transmembrane region" description="Helical" evidence="8">
    <location>
        <begin position="154"/>
        <end position="177"/>
    </location>
</feature>
<keyword evidence="10" id="KW-1185">Reference proteome</keyword>
<feature type="transmembrane region" description="Helical" evidence="8">
    <location>
        <begin position="87"/>
        <end position="108"/>
    </location>
</feature>